<dbReference type="AlphaFoldDB" id="A0A1V6SFD8"/>
<accession>A0A1V6SFD8</accession>
<dbReference type="InterPro" id="IPR036291">
    <property type="entry name" value="NAD(P)-bd_dom_sf"/>
</dbReference>
<organism evidence="3 4">
    <name type="scientific">Penicillium flavigenum</name>
    <dbReference type="NCBI Taxonomy" id="254877"/>
    <lineage>
        <taxon>Eukaryota</taxon>
        <taxon>Fungi</taxon>
        <taxon>Dikarya</taxon>
        <taxon>Ascomycota</taxon>
        <taxon>Pezizomycotina</taxon>
        <taxon>Eurotiomycetes</taxon>
        <taxon>Eurotiomycetidae</taxon>
        <taxon>Eurotiales</taxon>
        <taxon>Aspergillaceae</taxon>
        <taxon>Penicillium</taxon>
    </lineage>
</organism>
<name>A0A1V6SFD8_9EURO</name>
<keyword evidence="2" id="KW-0560">Oxidoreductase</keyword>
<dbReference type="OrthoDB" id="9974981at2759"/>
<keyword evidence="1" id="KW-0521">NADP</keyword>
<dbReference type="PANTHER" id="PTHR47706">
    <property type="entry name" value="NMRA-LIKE FAMILY PROTEIN"/>
    <property type="match status" value="1"/>
</dbReference>
<evidence type="ECO:0000313" key="3">
    <source>
        <dbReference type="EMBL" id="OQE12732.1"/>
    </source>
</evidence>
<proteinExistence type="predicted"/>
<evidence type="ECO:0008006" key="5">
    <source>
        <dbReference type="Google" id="ProtNLM"/>
    </source>
</evidence>
<comment type="caution">
    <text evidence="3">The sequence shown here is derived from an EMBL/GenBank/DDBJ whole genome shotgun (WGS) entry which is preliminary data.</text>
</comment>
<dbReference type="PANTHER" id="PTHR47706:SF1">
    <property type="entry name" value="CIPA-LIKE, PUTATIVE (AFU_ORTHOLOGUE AFUA_1G12460)-RELATED"/>
    <property type="match status" value="1"/>
</dbReference>
<dbReference type="Gene3D" id="3.40.50.720">
    <property type="entry name" value="NAD(P)-binding Rossmann-like Domain"/>
    <property type="match status" value="1"/>
</dbReference>
<dbReference type="STRING" id="254877.A0A1V6SFD8"/>
<dbReference type="SUPFAM" id="SSF51735">
    <property type="entry name" value="NAD(P)-binding Rossmann-fold domains"/>
    <property type="match status" value="1"/>
</dbReference>
<dbReference type="GO" id="GO:0016491">
    <property type="term" value="F:oxidoreductase activity"/>
    <property type="evidence" value="ECO:0007669"/>
    <property type="project" value="UniProtKB-KW"/>
</dbReference>
<dbReference type="Proteomes" id="UP000191342">
    <property type="component" value="Unassembled WGS sequence"/>
</dbReference>
<dbReference type="EMBL" id="MLQL01000064">
    <property type="protein sequence ID" value="OQE12732.1"/>
    <property type="molecule type" value="Genomic_DNA"/>
</dbReference>
<protein>
    <recommendedName>
        <fullName evidence="5">Saccharopine dehydrogenase NADP binding domain-containing protein</fullName>
    </recommendedName>
</protein>
<gene>
    <name evidence="3" type="ORF">PENFLA_c064G08524</name>
</gene>
<evidence type="ECO:0000256" key="1">
    <source>
        <dbReference type="ARBA" id="ARBA00022857"/>
    </source>
</evidence>
<sequence length="112" mass="12235">MFALTSITNTRQWPNRLNFNVTVLSRSFKPFPIGARVKPVDFPSIEDLSTAITGQDAVIDTTFSPEVNTPLRLIDAASTAGVYCLDFGLDPVLLGVHDIPILGRKKVSYNAV</sequence>
<keyword evidence="4" id="KW-1185">Reference proteome</keyword>
<dbReference type="InterPro" id="IPR051609">
    <property type="entry name" value="NmrA/Isoflavone_reductase-like"/>
</dbReference>
<evidence type="ECO:0000313" key="4">
    <source>
        <dbReference type="Proteomes" id="UP000191342"/>
    </source>
</evidence>
<evidence type="ECO:0000256" key="2">
    <source>
        <dbReference type="ARBA" id="ARBA00023002"/>
    </source>
</evidence>
<reference evidence="4" key="1">
    <citation type="journal article" date="2017" name="Nat. Microbiol.">
        <title>Global analysis of biosynthetic gene clusters reveals vast potential of secondary metabolite production in Penicillium species.</title>
        <authorList>
            <person name="Nielsen J.C."/>
            <person name="Grijseels S."/>
            <person name="Prigent S."/>
            <person name="Ji B."/>
            <person name="Dainat J."/>
            <person name="Nielsen K.F."/>
            <person name="Frisvad J.C."/>
            <person name="Workman M."/>
            <person name="Nielsen J."/>
        </authorList>
    </citation>
    <scope>NUCLEOTIDE SEQUENCE [LARGE SCALE GENOMIC DNA]</scope>
    <source>
        <strain evidence="4">IBT 14082</strain>
    </source>
</reference>